<name>A0A1I4W0K2_9FLAO</name>
<evidence type="ECO:0000259" key="1">
    <source>
        <dbReference type="Pfam" id="PF15569"/>
    </source>
</evidence>
<dbReference type="InterPro" id="IPR029080">
    <property type="entry name" value="Imm40"/>
</dbReference>
<dbReference type="AlphaFoldDB" id="A0A1I4W0K2"/>
<organism evidence="2 3">
    <name type="scientific">Algoriella xinjiangensis</name>
    <dbReference type="NCBI Taxonomy" id="684065"/>
    <lineage>
        <taxon>Bacteria</taxon>
        <taxon>Pseudomonadati</taxon>
        <taxon>Bacteroidota</taxon>
        <taxon>Flavobacteriia</taxon>
        <taxon>Flavobacteriales</taxon>
        <taxon>Weeksellaceae</taxon>
        <taxon>Algoriella</taxon>
    </lineage>
</organism>
<dbReference type="EMBL" id="FOUZ01000006">
    <property type="protein sequence ID" value="SFN06669.1"/>
    <property type="molecule type" value="Genomic_DNA"/>
</dbReference>
<feature type="domain" description="Immunity protein 40" evidence="1">
    <location>
        <begin position="2"/>
        <end position="70"/>
    </location>
</feature>
<evidence type="ECO:0000313" key="2">
    <source>
        <dbReference type="EMBL" id="SFN06669.1"/>
    </source>
</evidence>
<evidence type="ECO:0000313" key="3">
    <source>
        <dbReference type="Proteomes" id="UP000199149"/>
    </source>
</evidence>
<dbReference type="RefSeq" id="WP_092907868.1">
    <property type="nucleotide sequence ID" value="NZ_FOUZ01000006.1"/>
</dbReference>
<reference evidence="3" key="1">
    <citation type="submission" date="2016-10" db="EMBL/GenBank/DDBJ databases">
        <authorList>
            <person name="Varghese N."/>
            <person name="Submissions S."/>
        </authorList>
    </citation>
    <scope>NUCLEOTIDE SEQUENCE [LARGE SCALE GENOMIC DNA]</scope>
    <source>
        <strain evidence="3">XJ109</strain>
    </source>
</reference>
<gene>
    <name evidence="2" type="ORF">SAMN05421738_10663</name>
</gene>
<accession>A0A1I4W0K2</accession>
<dbReference type="Proteomes" id="UP000199149">
    <property type="component" value="Unassembled WGS sequence"/>
</dbReference>
<protein>
    <recommendedName>
        <fullName evidence="1">Immunity protein 40 domain-containing protein</fullName>
    </recommendedName>
</protein>
<dbReference type="Pfam" id="PF15569">
    <property type="entry name" value="Imm40"/>
    <property type="match status" value="1"/>
</dbReference>
<keyword evidence="3" id="KW-1185">Reference proteome</keyword>
<sequence length="89" mass="10391">MQALELAKYDKILILGGDILSERNGSLIYAYQLWGDEFQYLNWYCDKLKNENNENYLKRSLNVAKEAIINAKIISEQLNKKCLIVFITD</sequence>
<proteinExistence type="predicted"/>